<dbReference type="Proteomes" id="UP000219435">
    <property type="component" value="Unassembled WGS sequence"/>
</dbReference>
<evidence type="ECO:0000259" key="2">
    <source>
        <dbReference type="Pfam" id="PF11350"/>
    </source>
</evidence>
<evidence type="ECO:0000313" key="3">
    <source>
        <dbReference type="EMBL" id="SOC52256.1"/>
    </source>
</evidence>
<evidence type="ECO:0000256" key="1">
    <source>
        <dbReference type="SAM" id="SignalP"/>
    </source>
</evidence>
<keyword evidence="1" id="KW-0732">Signal</keyword>
<feature type="chain" id="PRO_5012334770" evidence="1">
    <location>
        <begin position="29"/>
        <end position="419"/>
    </location>
</feature>
<accession>A0A285VGJ4</accession>
<dbReference type="InterPro" id="IPR022603">
    <property type="entry name" value="DUF3152"/>
</dbReference>
<reference evidence="4" key="1">
    <citation type="submission" date="2017-08" db="EMBL/GenBank/DDBJ databases">
        <authorList>
            <person name="Varghese N."/>
            <person name="Submissions S."/>
        </authorList>
    </citation>
    <scope>NUCLEOTIDE SEQUENCE [LARGE SCALE GENOMIC DNA]</scope>
    <source>
        <strain evidence="4">DSM 4725</strain>
    </source>
</reference>
<protein>
    <submittedName>
        <fullName evidence="3">LGFP repeat-containing protein</fullName>
    </submittedName>
</protein>
<evidence type="ECO:0000313" key="4">
    <source>
        <dbReference type="Proteomes" id="UP000219435"/>
    </source>
</evidence>
<dbReference type="SUPFAM" id="SSF55486">
    <property type="entry name" value="Metalloproteases ('zincins'), catalytic domain"/>
    <property type="match status" value="1"/>
</dbReference>
<dbReference type="AlphaFoldDB" id="A0A285VGJ4"/>
<sequence length="419" mass="45078">MPRTWRALLVALTAVAAVLLPIGPPAQAAERVVTYTVVSQGVVHGDLGQLAAVAAGTLNDARGWGLGGALAFQQVPSGGEFTLILAAPSVVGAQSGCDAFYSCRVGRNVYINDDRWRGATATWPHGLATYQQYVITHEVGHWLGLGHRNCPAGGRLAPAMQQQSIGLQGCLANMWPLIGEREEAGRNMRVAVGWTWIERRYIDLGQERGPLGGPVTWETPTPYGLGWMQHFNRPDGASIYWSQSTGAHEVYGLIRTRYGQVGWELGPLGFPVTGELPTPDGWGRMSHFAGSGGASIYFHPWTGAHEIYGAIRAQWGALGWELGPLSYPVTGELPTPGGRGRFNHFAGQGGASIYWSPTTGAHEVYGAIRARWAQLGWEQGALGFPVSGEYPVPGGRRSDFEGGSIRWDAARDVTEVLPR</sequence>
<dbReference type="Pfam" id="PF11350">
    <property type="entry name" value="DUF3152"/>
    <property type="match status" value="1"/>
</dbReference>
<dbReference type="Pfam" id="PF08310">
    <property type="entry name" value="LGFP"/>
    <property type="match status" value="4"/>
</dbReference>
<feature type="signal peptide" evidence="1">
    <location>
        <begin position="1"/>
        <end position="28"/>
    </location>
</feature>
<keyword evidence="4" id="KW-1185">Reference proteome</keyword>
<dbReference type="InterPro" id="IPR024079">
    <property type="entry name" value="MetalloPept_cat_dom_sf"/>
</dbReference>
<dbReference type="InterPro" id="IPR013207">
    <property type="entry name" value="LGFP"/>
</dbReference>
<gene>
    <name evidence="3" type="ORF">SAMN05660748_4006</name>
</gene>
<name>A0A285VGJ4_9ACTN</name>
<dbReference type="RefSeq" id="WP_176523059.1">
    <property type="nucleotide sequence ID" value="NZ_OBQI01000006.1"/>
</dbReference>
<dbReference type="Gene3D" id="3.40.390.10">
    <property type="entry name" value="Collagenase (Catalytic Domain)"/>
    <property type="match status" value="1"/>
</dbReference>
<dbReference type="EMBL" id="OBQI01000006">
    <property type="protein sequence ID" value="SOC52256.1"/>
    <property type="molecule type" value="Genomic_DNA"/>
</dbReference>
<organism evidence="3 4">
    <name type="scientific">Blastococcus aggregatus</name>
    <dbReference type="NCBI Taxonomy" id="38502"/>
    <lineage>
        <taxon>Bacteria</taxon>
        <taxon>Bacillati</taxon>
        <taxon>Actinomycetota</taxon>
        <taxon>Actinomycetes</taxon>
        <taxon>Geodermatophilales</taxon>
        <taxon>Geodermatophilaceae</taxon>
        <taxon>Blastococcus</taxon>
    </lineage>
</organism>
<dbReference type="GO" id="GO:0008237">
    <property type="term" value="F:metallopeptidase activity"/>
    <property type="evidence" value="ECO:0007669"/>
    <property type="project" value="InterPro"/>
</dbReference>
<proteinExistence type="predicted"/>
<feature type="domain" description="DUF3152" evidence="2">
    <location>
        <begin position="31"/>
        <end position="168"/>
    </location>
</feature>